<dbReference type="WBParaSite" id="RSKR_0000068300.1">
    <property type="protein sequence ID" value="RSKR_0000068300.1"/>
    <property type="gene ID" value="RSKR_0000068300"/>
</dbReference>
<evidence type="ECO:0000313" key="2">
    <source>
        <dbReference type="WBParaSite" id="RSKR_0000068300.1"/>
    </source>
</evidence>
<proteinExistence type="predicted"/>
<reference evidence="2" key="1">
    <citation type="submission" date="2016-11" db="UniProtKB">
        <authorList>
            <consortium name="WormBaseParasite"/>
        </authorList>
    </citation>
    <scope>IDENTIFICATION</scope>
    <source>
        <strain evidence="2">KR3021</strain>
    </source>
</reference>
<organism evidence="1 2">
    <name type="scientific">Rhabditophanes sp. KR3021</name>
    <dbReference type="NCBI Taxonomy" id="114890"/>
    <lineage>
        <taxon>Eukaryota</taxon>
        <taxon>Metazoa</taxon>
        <taxon>Ecdysozoa</taxon>
        <taxon>Nematoda</taxon>
        <taxon>Chromadorea</taxon>
        <taxon>Rhabditida</taxon>
        <taxon>Tylenchina</taxon>
        <taxon>Panagrolaimomorpha</taxon>
        <taxon>Strongyloidoidea</taxon>
        <taxon>Alloionematidae</taxon>
        <taxon>Rhabditophanes</taxon>
    </lineage>
</organism>
<evidence type="ECO:0000313" key="1">
    <source>
        <dbReference type="Proteomes" id="UP000095286"/>
    </source>
</evidence>
<accession>A0AC35THK0</accession>
<protein>
    <submittedName>
        <fullName evidence="2">Deubiquitinating enzyme A</fullName>
    </submittedName>
</protein>
<sequence length="576" mass="66148">MENNSVPKDNDEQESGVVPDPGPEAIKTMATIFKAVSIEIDDTQLREEEAQCIVTRPPKRAWNEEWESQSFEPAIMRRHSSISSLAVGMDEEEYEYGGDVQYECESDLGFDKEDSFSEIDESEFPDLPHKEGNLNSEDEMDTDISFNSNLEDQFRKLLVTANMFIIKIIGDGSCMFRAISHQLFGDEDSHLQLRRACIEYLHQNKSYYCNFVTQDFNAYLARKMCPFVFGNHMEINALAAILGRPIEVYEYTLKPSTLITPERLYSTAPLRVSYHQQFHYNSLCVMECPYVTNALHVPELDPETLNKHVTVSPLPLFFNIREVINTKWLTELNAGTPLADSEEKFTDTEYLTTLIKLRQHMSWEDYHAFEAMTNKKLRDENLANEAVQIMANNHRLAEEATLMEVATEEAKKAEFLYRPDAVNELIMGFELKCCMGEEIATDIFNVKFNCYYCMELERVLDFWAIDRSVDVDMLDMFIGGIVKNELRNSSEEPSFEGQEETTIAFEEVGENDMSPDSGEEAKSVEESMELGASSEDGCAGNEEGSVKKRFSKKWKMVMAQQAFHKKFFSTDNLRRY</sequence>
<name>A0AC35THK0_9BILA</name>
<dbReference type="Proteomes" id="UP000095286">
    <property type="component" value="Unplaced"/>
</dbReference>